<evidence type="ECO:0000256" key="7">
    <source>
        <dbReference type="ARBA" id="ARBA00023235"/>
    </source>
</evidence>
<dbReference type="PROSITE" id="PS50059">
    <property type="entry name" value="FKBP_PPIASE"/>
    <property type="match status" value="1"/>
</dbReference>
<comment type="subcellular location">
    <subcellularLocation>
        <location evidence="2">Cytoplasm</location>
    </subcellularLocation>
</comment>
<evidence type="ECO:0000256" key="2">
    <source>
        <dbReference type="ARBA" id="ARBA00004496"/>
    </source>
</evidence>
<protein>
    <recommendedName>
        <fullName evidence="9">Peptidyl-prolyl cis-trans isomerase</fullName>
        <ecNumber evidence="9">5.2.1.8</ecNumber>
    </recommendedName>
</protein>
<dbReference type="STRING" id="1434111.MSLAZ_2210"/>
<evidence type="ECO:0000256" key="6">
    <source>
        <dbReference type="ARBA" id="ARBA00023186"/>
    </source>
</evidence>
<dbReference type="PANTHER" id="PTHR47861">
    <property type="entry name" value="FKBP-TYPE PEPTIDYL-PROLYL CIS-TRANS ISOMERASE SLYD"/>
    <property type="match status" value="1"/>
</dbReference>
<feature type="domain" description="PPIase FKBP-type" evidence="10">
    <location>
        <begin position="37"/>
        <end position="125"/>
    </location>
</feature>
<dbReference type="PATRIC" id="fig|1434111.4.peg.2944"/>
<reference evidence="11 12" key="1">
    <citation type="submission" date="2014-07" db="EMBL/GenBank/DDBJ databases">
        <title>Methanogenic archaea and the global carbon cycle.</title>
        <authorList>
            <person name="Henriksen J.R."/>
            <person name="Luke J."/>
            <person name="Reinhart S."/>
            <person name="Benedict M.N."/>
            <person name="Youngblut N.D."/>
            <person name="Metcalf M.E."/>
            <person name="Whitaker R.J."/>
            <person name="Metcalf W.W."/>
        </authorList>
    </citation>
    <scope>NUCLEOTIDE SEQUENCE [LARGE SCALE GENOMIC DNA]</scope>
    <source>
        <strain evidence="11 12">Z-7289</strain>
    </source>
</reference>
<dbReference type="GO" id="GO:0005737">
    <property type="term" value="C:cytoplasm"/>
    <property type="evidence" value="ECO:0007669"/>
    <property type="project" value="UniProtKB-SubCell"/>
</dbReference>
<dbReference type="PROSITE" id="PS51257">
    <property type="entry name" value="PROKAR_LIPOPROTEIN"/>
    <property type="match status" value="1"/>
</dbReference>
<evidence type="ECO:0000313" key="11">
    <source>
        <dbReference type="EMBL" id="AKB75471.1"/>
    </source>
</evidence>
<name>A0A0E3S568_9EURY</name>
<evidence type="ECO:0000256" key="5">
    <source>
        <dbReference type="ARBA" id="ARBA00023110"/>
    </source>
</evidence>
<dbReference type="InterPro" id="IPR046357">
    <property type="entry name" value="PPIase_dom_sf"/>
</dbReference>
<keyword evidence="12" id="KW-1185">Reference proteome</keyword>
<dbReference type="Proteomes" id="UP000033072">
    <property type="component" value="Chromosome"/>
</dbReference>
<dbReference type="Pfam" id="PF00254">
    <property type="entry name" value="FKBP_C"/>
    <property type="match status" value="1"/>
</dbReference>
<comment type="similarity">
    <text evidence="3 9">Belongs to the FKBP-type PPIase family.</text>
</comment>
<dbReference type="RefSeq" id="WP_048127012.1">
    <property type="nucleotide sequence ID" value="NZ_CP009515.1"/>
</dbReference>
<dbReference type="GO" id="GO:0042026">
    <property type="term" value="P:protein refolding"/>
    <property type="evidence" value="ECO:0007669"/>
    <property type="project" value="UniProtKB-ARBA"/>
</dbReference>
<dbReference type="KEGG" id="mls:MSLAZ_2210"/>
<evidence type="ECO:0000256" key="8">
    <source>
        <dbReference type="PROSITE-ProRule" id="PRU00277"/>
    </source>
</evidence>
<dbReference type="AlphaFoldDB" id="A0A0E3S568"/>
<dbReference type="OrthoDB" id="8615at2157"/>
<dbReference type="InterPro" id="IPR001179">
    <property type="entry name" value="PPIase_FKBP_dom"/>
</dbReference>
<evidence type="ECO:0000256" key="9">
    <source>
        <dbReference type="RuleBase" id="RU003915"/>
    </source>
</evidence>
<dbReference type="GeneID" id="24807026"/>
<keyword evidence="5 8" id="KW-0697">Rotamase</keyword>
<evidence type="ECO:0000256" key="3">
    <source>
        <dbReference type="ARBA" id="ARBA00006577"/>
    </source>
</evidence>
<proteinExistence type="inferred from homology"/>
<keyword evidence="7 8" id="KW-0413">Isomerase</keyword>
<dbReference type="EC" id="5.2.1.8" evidence="9"/>
<organism evidence="11 12">
    <name type="scientific">Methanosarcina lacustris Z-7289</name>
    <dbReference type="NCBI Taxonomy" id="1434111"/>
    <lineage>
        <taxon>Archaea</taxon>
        <taxon>Methanobacteriati</taxon>
        <taxon>Methanobacteriota</taxon>
        <taxon>Stenosarchaea group</taxon>
        <taxon>Methanomicrobia</taxon>
        <taxon>Methanosarcinales</taxon>
        <taxon>Methanosarcinaceae</taxon>
        <taxon>Methanosarcina</taxon>
    </lineage>
</organism>
<dbReference type="EMBL" id="CP009515">
    <property type="protein sequence ID" value="AKB75471.1"/>
    <property type="molecule type" value="Genomic_DNA"/>
</dbReference>
<keyword evidence="6" id="KW-0143">Chaperone</keyword>
<dbReference type="SUPFAM" id="SSF54534">
    <property type="entry name" value="FKBP-like"/>
    <property type="match status" value="1"/>
</dbReference>
<evidence type="ECO:0000256" key="1">
    <source>
        <dbReference type="ARBA" id="ARBA00000971"/>
    </source>
</evidence>
<sequence length="183" mass="19620">MRAGRGATFIISILLLGSILFGSGCADSGNNSGVKTGNTIQVDYTGKLENGTVFDTSVEEIAKQAGIYTEQRNYVPLTLKVGSGQLIPGFDEGVIGMKVGEEKTLTIPPEKAYGEYDKARIQAVPLADLNLSVKPKVGQILSSSMNGNRFKVIDVNETYVTLDSNQELAGKTLIFDIKLISIE</sequence>
<dbReference type="HOGENOM" id="CLU_098197_2_0_2"/>
<accession>A0A0E3S568</accession>
<dbReference type="Gene3D" id="3.10.50.40">
    <property type="match status" value="1"/>
</dbReference>
<gene>
    <name evidence="11" type="ORF">MSLAZ_2210</name>
</gene>
<evidence type="ECO:0000256" key="4">
    <source>
        <dbReference type="ARBA" id="ARBA00022490"/>
    </source>
</evidence>
<evidence type="ECO:0000259" key="10">
    <source>
        <dbReference type="PROSITE" id="PS50059"/>
    </source>
</evidence>
<dbReference type="PANTHER" id="PTHR47861:SF3">
    <property type="entry name" value="FKBP-TYPE PEPTIDYL-PROLYL CIS-TRANS ISOMERASE SLYD"/>
    <property type="match status" value="1"/>
</dbReference>
<evidence type="ECO:0000313" key="12">
    <source>
        <dbReference type="Proteomes" id="UP000033072"/>
    </source>
</evidence>
<dbReference type="GO" id="GO:0003755">
    <property type="term" value="F:peptidyl-prolyl cis-trans isomerase activity"/>
    <property type="evidence" value="ECO:0007669"/>
    <property type="project" value="UniProtKB-UniRule"/>
</dbReference>
<keyword evidence="4" id="KW-0963">Cytoplasm</keyword>
<comment type="catalytic activity">
    <reaction evidence="1 8 9">
        <text>[protein]-peptidylproline (omega=180) = [protein]-peptidylproline (omega=0)</text>
        <dbReference type="Rhea" id="RHEA:16237"/>
        <dbReference type="Rhea" id="RHEA-COMP:10747"/>
        <dbReference type="Rhea" id="RHEA-COMP:10748"/>
        <dbReference type="ChEBI" id="CHEBI:83833"/>
        <dbReference type="ChEBI" id="CHEBI:83834"/>
        <dbReference type="EC" id="5.2.1.8"/>
    </reaction>
</comment>